<dbReference type="Proteomes" id="UP000186817">
    <property type="component" value="Unassembled WGS sequence"/>
</dbReference>
<proteinExistence type="predicted"/>
<organism evidence="3 4">
    <name type="scientific">Symbiodinium microadriaticum</name>
    <name type="common">Dinoflagellate</name>
    <name type="synonym">Zooxanthella microadriatica</name>
    <dbReference type="NCBI Taxonomy" id="2951"/>
    <lineage>
        <taxon>Eukaryota</taxon>
        <taxon>Sar</taxon>
        <taxon>Alveolata</taxon>
        <taxon>Dinophyceae</taxon>
        <taxon>Suessiales</taxon>
        <taxon>Symbiodiniaceae</taxon>
        <taxon>Symbiodinium</taxon>
    </lineage>
</organism>
<reference evidence="3 4" key="1">
    <citation type="submission" date="2016-02" db="EMBL/GenBank/DDBJ databases">
        <title>Genome analysis of coral dinoflagellate symbionts highlights evolutionary adaptations to a symbiotic lifestyle.</title>
        <authorList>
            <person name="Aranda M."/>
            <person name="Li Y."/>
            <person name="Liew Y.J."/>
            <person name="Baumgarten S."/>
            <person name="Simakov O."/>
            <person name="Wilson M."/>
            <person name="Piel J."/>
            <person name="Ashoor H."/>
            <person name="Bougouffa S."/>
            <person name="Bajic V.B."/>
            <person name="Ryu T."/>
            <person name="Ravasi T."/>
            <person name="Bayer T."/>
            <person name="Micklem G."/>
            <person name="Kim H."/>
            <person name="Bhak J."/>
            <person name="Lajeunesse T.C."/>
            <person name="Voolstra C.R."/>
        </authorList>
    </citation>
    <scope>NUCLEOTIDE SEQUENCE [LARGE SCALE GENOMIC DNA]</scope>
    <source>
        <strain evidence="3 4">CCMP2467</strain>
    </source>
</reference>
<dbReference type="PROSITE" id="PS50879">
    <property type="entry name" value="RNASE_H_1"/>
    <property type="match status" value="1"/>
</dbReference>
<comment type="caution">
    <text evidence="3">The sequence shown here is derived from an EMBL/GenBank/DDBJ whole genome shotgun (WGS) entry which is preliminary data.</text>
</comment>
<gene>
    <name evidence="3" type="ORF">AK812_SmicGene2968</name>
</gene>
<dbReference type="GO" id="GO:0004523">
    <property type="term" value="F:RNA-DNA hybrid ribonuclease activity"/>
    <property type="evidence" value="ECO:0007669"/>
    <property type="project" value="InterPro"/>
</dbReference>
<evidence type="ECO:0000313" key="3">
    <source>
        <dbReference type="EMBL" id="OLQ13108.1"/>
    </source>
</evidence>
<feature type="region of interest" description="Disordered" evidence="1">
    <location>
        <begin position="296"/>
        <end position="328"/>
    </location>
</feature>
<evidence type="ECO:0000256" key="1">
    <source>
        <dbReference type="SAM" id="MobiDB-lite"/>
    </source>
</evidence>
<evidence type="ECO:0000313" key="4">
    <source>
        <dbReference type="Proteomes" id="UP000186817"/>
    </source>
</evidence>
<dbReference type="SUPFAM" id="SSF53098">
    <property type="entry name" value="Ribonuclease H-like"/>
    <property type="match status" value="1"/>
</dbReference>
<feature type="compositionally biased region" description="Low complexity" evidence="1">
    <location>
        <begin position="300"/>
        <end position="328"/>
    </location>
</feature>
<dbReference type="InterPro" id="IPR002156">
    <property type="entry name" value="RNaseH_domain"/>
</dbReference>
<protein>
    <recommendedName>
        <fullName evidence="2">RNase H type-1 domain-containing protein</fullName>
    </recommendedName>
</protein>
<dbReference type="GO" id="GO:0003676">
    <property type="term" value="F:nucleic acid binding"/>
    <property type="evidence" value="ECO:0007669"/>
    <property type="project" value="InterPro"/>
</dbReference>
<keyword evidence="4" id="KW-1185">Reference proteome</keyword>
<accession>A0A1Q9F093</accession>
<feature type="region of interest" description="Disordered" evidence="1">
    <location>
        <begin position="1115"/>
        <end position="1152"/>
    </location>
</feature>
<dbReference type="InterPro" id="IPR036691">
    <property type="entry name" value="Endo/exonu/phosph_ase_sf"/>
</dbReference>
<dbReference type="SUPFAM" id="SSF56219">
    <property type="entry name" value="DNase I-like"/>
    <property type="match status" value="1"/>
</dbReference>
<feature type="domain" description="RNase H type-1" evidence="2">
    <location>
        <begin position="1219"/>
        <end position="1359"/>
    </location>
</feature>
<dbReference type="EMBL" id="LSRX01000033">
    <property type="protein sequence ID" value="OLQ13108.1"/>
    <property type="molecule type" value="Genomic_DNA"/>
</dbReference>
<dbReference type="OrthoDB" id="417662at2759"/>
<dbReference type="InterPro" id="IPR036397">
    <property type="entry name" value="RNaseH_sf"/>
</dbReference>
<evidence type="ECO:0000259" key="2">
    <source>
        <dbReference type="PROSITE" id="PS50879"/>
    </source>
</evidence>
<dbReference type="InterPro" id="IPR012337">
    <property type="entry name" value="RNaseH-like_sf"/>
</dbReference>
<sequence>MDEGDFTCSLWAAVLAANLEMEVKLGDRSLDNFMTFAEAPRVDGPAVFPALQPPGYLPAYPNPKSGPLPSAPPFVYILPEDLNGDIARNLCVSQHSWFTGFRATGGVTSRSQQNRYALFSVESHAEVRDLGLGWSLADVVADIRQAVPRLRNIRVLLSRLPGLPALQICATSSEVPLPGHAYPVDLRSTGGRICTIVLFPGMTASETQARLHDACPASRRPARDFQLQLPEGLPFRAVPYQVLGPDFLRGVAIDTTEVADLAASDLLEEVSPGQDEVSLIQDELTGFFSLGSAQPDGTFPRLGSSGPAPGSRGYRSPGSRGYRSPPSLLSDLRDTISAQIPLRPAWMAGQQFYPPLDYACVSTPPPAQASRRYYTLFEPRLDHRQRSAPRDWRLIDFVTDAVREVQERVRLVYLVTRPMPGFAAPQLVLTLARAPAGCRSVPLDLRGIGGLVHTVEILFPSPATSVWEVLHDKGLDANREWEAAHEAGHLYLLDQDGREIAAWEDTADGPEWAEFAARPGPWRHRRISYGSTTAATAVASTTPTTTAVAVEQQPADRPPSLLGACLLRPTCSQGQDSDALPFRVYPEQFSSAQVRGLPASQLCFYSGVGPGEQGCDFAVFCCGGPVGIHQAQEDWTVEQYLQEAAAHSHAAARMVRFLSLPVPGLPTPQLTVTAANAGGNQVSLPLDVRELGGGVVTVNVDPGAPCSDLFAALLQIAPELTSILQGLLAADGVFIQDELGQVWEQSPPDLTASQWIAVRRDLRVPLPFGTSGATTSTTTAVATGQPTEPSVVFALAGGGTLLRLAPQRLSQLNLAASLTDLLMLLAIHGRLPREPVVTVAAAMPRAAATQHTLLVGFVVVDLPDVDRDVVILQDQSLDGSLLVALTLDRDTQADGLLAPAQVRRGLTAALNGSPLQGCRRTLITGDLIQLYQGPLAARVWTAAYLYQVLPELRLFAQPVRLPGLRNFVRGDMSYTSSYAVSHLLWVFDPGTTFALTAAVSGTVPIAVSIPARAHLLTVLYPAPDETPTMLQLSVDADCRLDSLQLPIRRGMELVFPRLTHAAVVRERPCTGAPAASRGRDDMSLLQIRALIHRAAPIQLTPPRADAPPVPPATGCQVLPTPLGRRRLNITPGQAKGDRQPPGDGDTCPPSGPRATVCLADELPPPGPGIGFGIVPGMLDFLLQDHGLRKLTQDLPKLPDLLNPAAAGWAALPQWNGSDPLQALHLFTDGSFFPHSQQAGWSVVVLGPCFGRIFRVGFMCGTCPGNSAFDGELCALVHARAIALANKSLPVAVASDCTSALQVAFGSADFGYQDASARALAGLALASTAHLQCVMPRHIRSHAGCAFNDIADALAKGAARGVVSVNVMATTETFWAGVRERVCDWVWLLAPRFRSTPQFPSLSDTGTWTKATCEAPPSTSTDAAVLQPSPDTTKGQGEICCQVLQYNCLSLRGAPAQAMMSAGLRRCSAQLAFFQETRLGQTGVTANDDYWILNAPCTPAGVGGCQIWLHRRATVVSNSTQRWGWDRSSFTILHASPQLLVATIAAGPFHFGLVSGHAPIADAAEAVRHAWWSQLAAQVRRVPRGCILLVGVDANARFKHEAPFPPQALSSTPVCCNAAALLEFAAEFDLASQAPISSTGKLLRTWTSPTGKEALIDYFLCPSEWQPALTTLDTPDLQDQHQGFDHWPLLGKIQACAAGDFPAVARSFCRRALCTEAGQRVAAAAIADLPSVGWDVDVSTHVQCFHQHLHARLVQGLPRLPTPARHPAVSEATLDLVRRHRHCRQILRAAAKCSRRARLHALLSAWRSGAASAQQCRACAKADNRLTEVSADTVRTSKQVRVAMLQDKADFSRRQIASARGAGPAKFAHLLRAITRQGRRFKPPKILPVLAQDGKEHVGVSAVTRVLGASYAAAERAVPASPALFLESCCKTRPLPEMLDIARAPSLVDLVRGFLGLQGGRAPGRSGLPAEVFSANPVTAALAYGPIVLKLLARGVNPIQWSGGTAHSIPKGSKDPGTVQGWRAILLLEADAKAFQKAWRPSALRALESVRAAGQHGGIPCHTLDQPSALVRAHLQGLAASSCSGGALFVDCASAYYAIVRDFYFAGPYHTWSLTELTQRAEMFFTDTADRQAFLAEMQAGEWLQALQLPPELHRIILAQLQDTWYIDGSPGTNALCHKYRHCARVAGCSRGAEAPTWADDVVVLFTASGPQEVEPILVSLGTQVVARLRSLGLAANLGAGKTEAIVSIKGHGSRSVRRHLLAKDDPCVTLPSQQATPVSLRVVPSYVHLGTSINAELSETPNLKRRAQLLYAAFKPVKNKLLCNPFLLFHEKREVIMSRIIPCFLHGSGLWRLVTRHEVDAALGPLNSVFRQCIRPLTGHCAKLLTQEEVLATLDLPSVEEQIRVNQVRALAYVLQDDMRASWQGFLSDGHWLRQACEAAKLVFPSAALQTLLPDGAPATLSALAGHFSGQGRALRKVHAAEQHERERRSPEDRVCNALRGSPRGQRSFRMVMLMLAGRKVWVLEELRNVLAVAPIVQDYGFKLTHRFQWEIAALDPGAELSLASEALEAALRATPRPLRAKASTLLIEHRGHLLPVLQSLGLIGFYQLVMLTKLVPMHREEKQKLLQQAPGFLFIVNPKATLQAMRLL</sequence>
<dbReference type="Gene3D" id="3.60.10.10">
    <property type="entry name" value="Endonuclease/exonuclease/phosphatase"/>
    <property type="match status" value="1"/>
</dbReference>
<dbReference type="Gene3D" id="3.30.420.10">
    <property type="entry name" value="Ribonuclease H-like superfamily/Ribonuclease H"/>
    <property type="match status" value="1"/>
</dbReference>
<name>A0A1Q9F093_SYMMI</name>